<feature type="transmembrane region" description="Helical" evidence="1">
    <location>
        <begin position="125"/>
        <end position="149"/>
    </location>
</feature>
<feature type="transmembrane region" description="Helical" evidence="1">
    <location>
        <begin position="46"/>
        <end position="66"/>
    </location>
</feature>
<keyword evidence="1" id="KW-0472">Membrane</keyword>
<evidence type="ECO:0000256" key="1">
    <source>
        <dbReference type="SAM" id="Phobius"/>
    </source>
</evidence>
<sequence>MKKREIYWLLGTLGFGFLVILLLFGVDGFRHDSLLDINIHDTYFVFPYFYLAILLFVLLLFGVYLFRTIQASFKNLTANLVLMVALIFMIMVLGGFTSLLETFSQPYSTLENGTVERERTPVESLMAILSMILVGLQLVLLVFLAYCGYKTGRNYASK</sequence>
<keyword evidence="1" id="KW-0812">Transmembrane</keyword>
<evidence type="ECO:0000313" key="3">
    <source>
        <dbReference type="Proteomes" id="UP000261828"/>
    </source>
</evidence>
<dbReference type="RefSeq" id="WP_116183371.1">
    <property type="nucleotide sequence ID" value="NZ_QTJX01000001.1"/>
</dbReference>
<dbReference type="EMBL" id="QTJX01000001">
    <property type="protein sequence ID" value="RDY61491.1"/>
    <property type="molecule type" value="Genomic_DNA"/>
</dbReference>
<feature type="transmembrane region" description="Helical" evidence="1">
    <location>
        <begin position="78"/>
        <end position="100"/>
    </location>
</feature>
<evidence type="ECO:0000313" key="2">
    <source>
        <dbReference type="EMBL" id="RDY61491.1"/>
    </source>
</evidence>
<protein>
    <submittedName>
        <fullName evidence="2">Uncharacterized protein</fullName>
    </submittedName>
</protein>
<dbReference type="OrthoDB" id="1454673at2"/>
<accession>A0A371JUJ9</accession>
<keyword evidence="3" id="KW-1185">Reference proteome</keyword>
<keyword evidence="1" id="KW-1133">Transmembrane helix</keyword>
<organism evidence="2 3">
    <name type="scientific">Flagellimonas nanhaiensis</name>
    <dbReference type="NCBI Taxonomy" id="2292706"/>
    <lineage>
        <taxon>Bacteria</taxon>
        <taxon>Pseudomonadati</taxon>
        <taxon>Bacteroidota</taxon>
        <taxon>Flavobacteriia</taxon>
        <taxon>Flavobacteriales</taxon>
        <taxon>Flavobacteriaceae</taxon>
        <taxon>Flagellimonas</taxon>
    </lineage>
</organism>
<dbReference type="AlphaFoldDB" id="A0A371JUJ9"/>
<dbReference type="Proteomes" id="UP000261828">
    <property type="component" value="Unassembled WGS sequence"/>
</dbReference>
<feature type="transmembrane region" description="Helical" evidence="1">
    <location>
        <begin position="7"/>
        <end position="26"/>
    </location>
</feature>
<gene>
    <name evidence="2" type="ORF">DX873_04835</name>
</gene>
<reference evidence="2 3" key="1">
    <citation type="submission" date="2018-08" db="EMBL/GenBank/DDBJ databases">
        <title>Muricauda nanhaiensis sp. nov., isolated from seawater of the South China Sea.</title>
        <authorList>
            <person name="Dang Y."/>
        </authorList>
    </citation>
    <scope>NUCLEOTIDE SEQUENCE [LARGE SCALE GENOMIC DNA]</scope>
    <source>
        <strain evidence="2 3">SM1704</strain>
    </source>
</reference>
<proteinExistence type="predicted"/>
<comment type="caution">
    <text evidence="2">The sequence shown here is derived from an EMBL/GenBank/DDBJ whole genome shotgun (WGS) entry which is preliminary data.</text>
</comment>
<name>A0A371JUJ9_9FLAO</name>